<proteinExistence type="predicted"/>
<comment type="caution">
    <text evidence="2">The sequence shown here is derived from an EMBL/GenBank/DDBJ whole genome shotgun (WGS) entry which is preliminary data.</text>
</comment>
<dbReference type="EMBL" id="JAFIQS010000002">
    <property type="protein sequence ID" value="KAG5173199.1"/>
    <property type="molecule type" value="Genomic_DNA"/>
</dbReference>
<evidence type="ECO:0000256" key="1">
    <source>
        <dbReference type="SAM" id="SignalP"/>
    </source>
</evidence>
<evidence type="ECO:0008006" key="3">
    <source>
        <dbReference type="Google" id="ProtNLM"/>
    </source>
</evidence>
<accession>A0A8H7Y8F1</accession>
<dbReference type="AlphaFoldDB" id="A0A8H7Y8F1"/>
<evidence type="ECO:0000313" key="2">
    <source>
        <dbReference type="EMBL" id="KAG5173199.1"/>
    </source>
</evidence>
<gene>
    <name evidence="2" type="ORF">JR316_002709</name>
</gene>
<protein>
    <recommendedName>
        <fullName evidence="3">Small secreted protein</fullName>
    </recommendedName>
</protein>
<dbReference type="PANTHER" id="PTHR38849">
    <property type="entry name" value="SMALL SECRETED PROTEIN"/>
    <property type="match status" value="1"/>
</dbReference>
<dbReference type="PANTHER" id="PTHR38849:SF1">
    <property type="entry name" value="SMALL SECRETED PROTEIN"/>
    <property type="match status" value="1"/>
</dbReference>
<reference evidence="2" key="1">
    <citation type="submission" date="2021-02" db="EMBL/GenBank/DDBJ databases">
        <title>Psilocybe cubensis genome.</title>
        <authorList>
            <person name="Mckernan K.J."/>
            <person name="Crawford S."/>
            <person name="Trippe A."/>
            <person name="Kane L.T."/>
            <person name="Mclaughlin S."/>
        </authorList>
    </citation>
    <scope>NUCLEOTIDE SEQUENCE [LARGE SCALE GENOMIC DNA]</scope>
    <source>
        <strain evidence="2">MGC-MH-2018</strain>
    </source>
</reference>
<feature type="chain" id="PRO_5034233737" description="Small secreted protein" evidence="1">
    <location>
        <begin position="20"/>
        <end position="171"/>
    </location>
</feature>
<sequence length="171" mass="18008">MQFPTFLVTIFAILTAALAAPVLERRANAPVFAKQTYNQLSISGGRAGNAQAQALAKFSALNLNDAKNVAKADLDFLNSVNQIANKAETEAFNPAIENATGAAKTALQNGKIQNKVLKLTATILKLKVQAAQGQNVVDKLAAEQKKLDNNIKLDKAAAGQAATKLSFNAST</sequence>
<dbReference type="OrthoDB" id="2151417at2759"/>
<name>A0A8H7Y8F1_PSICU</name>
<keyword evidence="1" id="KW-0732">Signal</keyword>
<organism evidence="2">
    <name type="scientific">Psilocybe cubensis</name>
    <name type="common">Psychedelic mushroom</name>
    <name type="synonym">Stropharia cubensis</name>
    <dbReference type="NCBI Taxonomy" id="181762"/>
    <lineage>
        <taxon>Eukaryota</taxon>
        <taxon>Fungi</taxon>
        <taxon>Dikarya</taxon>
        <taxon>Basidiomycota</taxon>
        <taxon>Agaricomycotina</taxon>
        <taxon>Agaricomycetes</taxon>
        <taxon>Agaricomycetidae</taxon>
        <taxon>Agaricales</taxon>
        <taxon>Agaricineae</taxon>
        <taxon>Strophariaceae</taxon>
        <taxon>Psilocybe</taxon>
    </lineage>
</organism>
<feature type="signal peptide" evidence="1">
    <location>
        <begin position="1"/>
        <end position="19"/>
    </location>
</feature>